<sequence>MVRRASLQDVDDSTDRWAIVVRVFRKWNVYQKSAPAELFCVSMVLIDEEGTTIQASVLNNRNLLHKFRFSIVEGQIYKFANFEVTPNVNQYRACSHEFKITFTPRTSCADTIATIPTYAYSFFPILEIMKIDFRHPVDKLIDVVAFVKDVGTLDEFCKGNETKKRLRLKLADSENNEVECTLFDNCASDAYMAYLQNTESPVVVLLNLARVGFSEDGTPQVCSSFNATMALFNPSITEVKNLIQSAKDEKSPVMVALSQPKTSQPSQHSNGASLHNQTKVTISQIPEQAIGDSFVIHCQIHKLETKHGWIYDACSKCGSKVKIDDPSWICPLCKKKPDSIEPKMKIHYLVRDQTGSASVIFWDKLAVPLVKKTASELISSLNEKKEKDDDDDDIPKELDLPVGKNLLLKLKMNEFNKKYPTSSISVGQYTICEDLSNQFSEAITESSFEGCSEVKATAESVDAESVTPLVTPLDHSTISDLSQHVTPAPIKGKRRITNKRNVVKDDIPTTSLQSSAGPAEERVTKVIKQEK</sequence>
<dbReference type="InterPro" id="IPR013955">
    <property type="entry name" value="Rep_factor-A_C"/>
</dbReference>
<dbReference type="CDD" id="cd04481">
    <property type="entry name" value="RPA1_DBD_B_like"/>
    <property type="match status" value="1"/>
</dbReference>
<evidence type="ECO:0000313" key="5">
    <source>
        <dbReference type="Proteomes" id="UP001293593"/>
    </source>
</evidence>
<dbReference type="PANTHER" id="PTHR47165:SF4">
    <property type="entry name" value="OS03G0429900 PROTEIN"/>
    <property type="match status" value="1"/>
</dbReference>
<evidence type="ECO:0000313" key="4">
    <source>
        <dbReference type="EMBL" id="KAK4256136.1"/>
    </source>
</evidence>
<dbReference type="CDD" id="cd04480">
    <property type="entry name" value="RPA1_DBD_A_like"/>
    <property type="match status" value="1"/>
</dbReference>
<feature type="domain" description="Replication factor A C-terminal" evidence="3">
    <location>
        <begin position="294"/>
        <end position="416"/>
    </location>
</feature>
<evidence type="ECO:0000259" key="2">
    <source>
        <dbReference type="Pfam" id="PF02721"/>
    </source>
</evidence>
<organism evidence="4 5">
    <name type="scientific">Acacia crassicarpa</name>
    <name type="common">northern wattle</name>
    <dbReference type="NCBI Taxonomy" id="499986"/>
    <lineage>
        <taxon>Eukaryota</taxon>
        <taxon>Viridiplantae</taxon>
        <taxon>Streptophyta</taxon>
        <taxon>Embryophyta</taxon>
        <taxon>Tracheophyta</taxon>
        <taxon>Spermatophyta</taxon>
        <taxon>Magnoliopsida</taxon>
        <taxon>eudicotyledons</taxon>
        <taxon>Gunneridae</taxon>
        <taxon>Pentapetalae</taxon>
        <taxon>rosids</taxon>
        <taxon>fabids</taxon>
        <taxon>Fabales</taxon>
        <taxon>Fabaceae</taxon>
        <taxon>Caesalpinioideae</taxon>
        <taxon>mimosoid clade</taxon>
        <taxon>Acacieae</taxon>
        <taxon>Acacia</taxon>
    </lineage>
</organism>
<comment type="caution">
    <text evidence="4">The sequence shown here is derived from an EMBL/GenBank/DDBJ whole genome shotgun (WGS) entry which is preliminary data.</text>
</comment>
<gene>
    <name evidence="4" type="ORF">QN277_009044</name>
</gene>
<dbReference type="EMBL" id="JAWXYG010000013">
    <property type="protein sequence ID" value="KAK4256136.1"/>
    <property type="molecule type" value="Genomic_DNA"/>
</dbReference>
<evidence type="ECO:0000259" key="3">
    <source>
        <dbReference type="Pfam" id="PF08646"/>
    </source>
</evidence>
<feature type="domain" description="Replication protein A 70 kDa DNA-binding subunit B/D first OB fold" evidence="2">
    <location>
        <begin position="6"/>
        <end position="107"/>
    </location>
</feature>
<dbReference type="AlphaFoldDB" id="A0AAE1MDR3"/>
<dbReference type="PANTHER" id="PTHR47165">
    <property type="entry name" value="OS03G0429900 PROTEIN"/>
    <property type="match status" value="1"/>
</dbReference>
<dbReference type="Pfam" id="PF02721">
    <property type="entry name" value="DUF223"/>
    <property type="match status" value="1"/>
</dbReference>
<dbReference type="InterPro" id="IPR003871">
    <property type="entry name" value="RFA1B/D_OB_1st"/>
</dbReference>
<feature type="region of interest" description="Disordered" evidence="1">
    <location>
        <begin position="505"/>
        <end position="531"/>
    </location>
</feature>
<feature type="compositionally biased region" description="Basic and acidic residues" evidence="1">
    <location>
        <begin position="519"/>
        <end position="531"/>
    </location>
</feature>
<evidence type="ECO:0000256" key="1">
    <source>
        <dbReference type="SAM" id="MobiDB-lite"/>
    </source>
</evidence>
<name>A0AAE1MDR3_9FABA</name>
<reference evidence="4" key="1">
    <citation type="submission" date="2023-10" db="EMBL/GenBank/DDBJ databases">
        <title>Chromosome-level genome of the transformable northern wattle, Acacia crassicarpa.</title>
        <authorList>
            <person name="Massaro I."/>
            <person name="Sinha N.R."/>
            <person name="Poethig S."/>
            <person name="Leichty A.R."/>
        </authorList>
    </citation>
    <scope>NUCLEOTIDE SEQUENCE</scope>
    <source>
        <strain evidence="4">Acra3RX</strain>
        <tissue evidence="4">Leaf</tissue>
    </source>
</reference>
<dbReference type="Proteomes" id="UP001293593">
    <property type="component" value="Unassembled WGS sequence"/>
</dbReference>
<dbReference type="Gene3D" id="2.40.50.140">
    <property type="entry name" value="Nucleic acid-binding proteins"/>
    <property type="match status" value="3"/>
</dbReference>
<dbReference type="SUPFAM" id="SSF50249">
    <property type="entry name" value="Nucleic acid-binding proteins"/>
    <property type="match status" value="3"/>
</dbReference>
<accession>A0AAE1MDR3</accession>
<protein>
    <recommendedName>
        <fullName evidence="6">Replication factor A C-terminal domain-containing protein</fullName>
    </recommendedName>
</protein>
<keyword evidence="5" id="KW-1185">Reference proteome</keyword>
<dbReference type="Pfam" id="PF08646">
    <property type="entry name" value="Rep_fac-A_C"/>
    <property type="match status" value="1"/>
</dbReference>
<evidence type="ECO:0008006" key="6">
    <source>
        <dbReference type="Google" id="ProtNLM"/>
    </source>
</evidence>
<dbReference type="InterPro" id="IPR012340">
    <property type="entry name" value="NA-bd_OB-fold"/>
</dbReference>
<proteinExistence type="predicted"/>